<organism evidence="5 6">
    <name type="scientific">Flavobacterium pallidum</name>
    <dbReference type="NCBI Taxonomy" id="2172098"/>
    <lineage>
        <taxon>Bacteria</taxon>
        <taxon>Pseudomonadati</taxon>
        <taxon>Bacteroidota</taxon>
        <taxon>Flavobacteriia</taxon>
        <taxon>Flavobacteriales</taxon>
        <taxon>Flavobacteriaceae</taxon>
        <taxon>Flavobacterium</taxon>
    </lineage>
</organism>
<keyword evidence="6" id="KW-1185">Reference proteome</keyword>
<dbReference type="Gene3D" id="3.40.50.2300">
    <property type="match status" value="1"/>
</dbReference>
<dbReference type="AlphaFoldDB" id="A0A2S1SI67"/>
<evidence type="ECO:0000256" key="1">
    <source>
        <dbReference type="ARBA" id="ARBA00022553"/>
    </source>
</evidence>
<dbReference type="EMBL" id="CP029187">
    <property type="protein sequence ID" value="AWI26103.1"/>
    <property type="molecule type" value="Genomic_DNA"/>
</dbReference>
<evidence type="ECO:0000256" key="2">
    <source>
        <dbReference type="ARBA" id="ARBA00023012"/>
    </source>
</evidence>
<sequence>MDKKKILIVDDDARNIFALTAVLKSRSYDCVSCQSALEALEMLKTDGKIDFILMDMMMPEMDGYEAIPQIRKIPSHAKTPIISVTAQAMLGDREKSLNAGADEYISKPVDIDKLLQVLDKL</sequence>
<keyword evidence="2" id="KW-0902">Two-component regulatory system</keyword>
<dbReference type="InterPro" id="IPR011006">
    <property type="entry name" value="CheY-like_superfamily"/>
</dbReference>
<evidence type="ECO:0000313" key="6">
    <source>
        <dbReference type="Proteomes" id="UP000244937"/>
    </source>
</evidence>
<feature type="modified residue" description="4-aspartylphosphate" evidence="3">
    <location>
        <position position="55"/>
    </location>
</feature>
<evidence type="ECO:0000313" key="5">
    <source>
        <dbReference type="EMBL" id="AWI26103.1"/>
    </source>
</evidence>
<dbReference type="SUPFAM" id="SSF52172">
    <property type="entry name" value="CheY-like"/>
    <property type="match status" value="1"/>
</dbReference>
<name>A0A2S1SI67_9FLAO</name>
<evidence type="ECO:0000256" key="3">
    <source>
        <dbReference type="PROSITE-ProRule" id="PRU00169"/>
    </source>
</evidence>
<dbReference type="KEGG" id="fpal:HYN49_09450"/>
<dbReference type="PANTHER" id="PTHR45339:SF1">
    <property type="entry name" value="HYBRID SIGNAL TRANSDUCTION HISTIDINE KINASE J"/>
    <property type="match status" value="1"/>
</dbReference>
<gene>
    <name evidence="5" type="ORF">HYN49_09450</name>
</gene>
<accession>A0A2S1SI67</accession>
<dbReference type="Pfam" id="PF00072">
    <property type="entry name" value="Response_reg"/>
    <property type="match status" value="1"/>
</dbReference>
<proteinExistence type="predicted"/>
<dbReference type="OrthoDB" id="9796457at2"/>
<dbReference type="RefSeq" id="WP_108903881.1">
    <property type="nucleotide sequence ID" value="NZ_CP029187.1"/>
</dbReference>
<dbReference type="CDD" id="cd17546">
    <property type="entry name" value="REC_hyHK_CKI1_RcsC-like"/>
    <property type="match status" value="1"/>
</dbReference>
<dbReference type="GO" id="GO:0000160">
    <property type="term" value="P:phosphorelay signal transduction system"/>
    <property type="evidence" value="ECO:0007669"/>
    <property type="project" value="UniProtKB-KW"/>
</dbReference>
<dbReference type="Proteomes" id="UP000244937">
    <property type="component" value="Chromosome"/>
</dbReference>
<protein>
    <submittedName>
        <fullName evidence="5">Response regulator</fullName>
    </submittedName>
</protein>
<keyword evidence="1 3" id="KW-0597">Phosphoprotein</keyword>
<dbReference type="InterPro" id="IPR001789">
    <property type="entry name" value="Sig_transdc_resp-reg_receiver"/>
</dbReference>
<evidence type="ECO:0000259" key="4">
    <source>
        <dbReference type="PROSITE" id="PS50110"/>
    </source>
</evidence>
<dbReference type="SMART" id="SM00448">
    <property type="entry name" value="REC"/>
    <property type="match status" value="1"/>
</dbReference>
<reference evidence="5 6" key="1">
    <citation type="submission" date="2018-05" db="EMBL/GenBank/DDBJ databases">
        <title>Genome sequencing of Flavobacterium sp. HYN0049.</title>
        <authorList>
            <person name="Yi H."/>
            <person name="Baek C."/>
        </authorList>
    </citation>
    <scope>NUCLEOTIDE SEQUENCE [LARGE SCALE GENOMIC DNA]</scope>
    <source>
        <strain evidence="5 6">HYN0049</strain>
    </source>
</reference>
<dbReference type="PROSITE" id="PS50110">
    <property type="entry name" value="RESPONSE_REGULATORY"/>
    <property type="match status" value="1"/>
</dbReference>
<dbReference type="PANTHER" id="PTHR45339">
    <property type="entry name" value="HYBRID SIGNAL TRANSDUCTION HISTIDINE KINASE J"/>
    <property type="match status" value="1"/>
</dbReference>
<feature type="domain" description="Response regulatory" evidence="4">
    <location>
        <begin position="5"/>
        <end position="121"/>
    </location>
</feature>